<dbReference type="Proteomes" id="UP000198860">
    <property type="component" value="Unassembled WGS sequence"/>
</dbReference>
<dbReference type="CDD" id="cd05154">
    <property type="entry name" value="ACAD10_11_N-like"/>
    <property type="match status" value="1"/>
</dbReference>
<dbReference type="RefSeq" id="WP_089653309.1">
    <property type="nucleotide sequence ID" value="NZ_FNIZ01000015.1"/>
</dbReference>
<dbReference type="Gene3D" id="3.90.1200.10">
    <property type="match status" value="1"/>
</dbReference>
<dbReference type="PANTHER" id="PTHR47829:SF1">
    <property type="entry name" value="HAD FAMILY PHOSPHATASE"/>
    <property type="match status" value="1"/>
</dbReference>
<evidence type="ECO:0000259" key="1">
    <source>
        <dbReference type="Pfam" id="PF01636"/>
    </source>
</evidence>
<dbReference type="InterPro" id="IPR002575">
    <property type="entry name" value="Aminoglycoside_PTrfase"/>
</dbReference>
<dbReference type="InterPro" id="IPR041726">
    <property type="entry name" value="ACAD10_11_N"/>
</dbReference>
<gene>
    <name evidence="2" type="ORF">SAMN05421677_11515</name>
</gene>
<dbReference type="InterPro" id="IPR011009">
    <property type="entry name" value="Kinase-like_dom_sf"/>
</dbReference>
<dbReference type="InterPro" id="IPR052898">
    <property type="entry name" value="ACAD10-like"/>
</dbReference>
<evidence type="ECO:0000313" key="3">
    <source>
        <dbReference type="Proteomes" id="UP000198860"/>
    </source>
</evidence>
<sequence length="353" mass="40858">MVYTQDTRPVRHGEELDVNKLERFLRQKLEIPSGDMQIRQFGAGHSNLTYELSVGEEWKVVLRRPPMGPVAPKAHDMEREFKVLQSLHPVYPLAPQPYLYESGNLIGRPFFLMERRDGLVFDHSFPEGVDATEELGRQLSETMVDRLAELHSLDYRNTSLKDMVKPDGFMERQVHGWMKRYEKARTDDVVSGERLKKWLADHIPTSKDASIIHYDYKLNNAMFSKGDPSKMVGLFDWEMTTVGDPLADVGAAMSYWIQQDDPELLKTGLGKPPLTVREGFYTRDEFIHRYAEKSGRDVEDIDFYVTFAYFKLAGIVQQIYYRYKNGQTEDPRFAGMHVFVNHLIRHAEETAGL</sequence>
<reference evidence="3" key="1">
    <citation type="submission" date="2016-10" db="EMBL/GenBank/DDBJ databases">
        <authorList>
            <person name="Varghese N."/>
            <person name="Submissions S."/>
        </authorList>
    </citation>
    <scope>NUCLEOTIDE SEQUENCE [LARGE SCALE GENOMIC DNA]</scope>
    <source>
        <strain evidence="3">CGMCC 1.3703</strain>
    </source>
</reference>
<proteinExistence type="predicted"/>
<accession>A0A1H0RE77</accession>
<dbReference type="EMBL" id="FNIZ01000015">
    <property type="protein sequence ID" value="SDP27690.1"/>
    <property type="molecule type" value="Genomic_DNA"/>
</dbReference>
<keyword evidence="2" id="KW-0418">Kinase</keyword>
<dbReference type="Pfam" id="PF01636">
    <property type="entry name" value="APH"/>
    <property type="match status" value="1"/>
</dbReference>
<name>A0A1H0RE77_HALAD</name>
<protein>
    <submittedName>
        <fullName evidence="2">Predicted kinase, aminoglycoside phosphotransferase (APT) family</fullName>
    </submittedName>
</protein>
<dbReference type="PANTHER" id="PTHR47829">
    <property type="entry name" value="HYDROLASE, PUTATIVE (AFU_ORTHOLOGUE AFUA_1G12880)-RELATED"/>
    <property type="match status" value="1"/>
</dbReference>
<keyword evidence="3" id="KW-1185">Reference proteome</keyword>
<evidence type="ECO:0000313" key="2">
    <source>
        <dbReference type="EMBL" id="SDP27690.1"/>
    </source>
</evidence>
<dbReference type="SUPFAM" id="SSF56112">
    <property type="entry name" value="Protein kinase-like (PK-like)"/>
    <property type="match status" value="1"/>
</dbReference>
<keyword evidence="2" id="KW-0808">Transferase</keyword>
<dbReference type="GO" id="GO:0016301">
    <property type="term" value="F:kinase activity"/>
    <property type="evidence" value="ECO:0007669"/>
    <property type="project" value="UniProtKB-KW"/>
</dbReference>
<dbReference type="Gene3D" id="3.30.200.20">
    <property type="entry name" value="Phosphorylase Kinase, domain 1"/>
    <property type="match status" value="1"/>
</dbReference>
<dbReference type="OrthoDB" id="3806873at2"/>
<organism evidence="2 3">
    <name type="scientific">Halobacillus aidingensis</name>
    <dbReference type="NCBI Taxonomy" id="240303"/>
    <lineage>
        <taxon>Bacteria</taxon>
        <taxon>Bacillati</taxon>
        <taxon>Bacillota</taxon>
        <taxon>Bacilli</taxon>
        <taxon>Bacillales</taxon>
        <taxon>Bacillaceae</taxon>
        <taxon>Halobacillus</taxon>
    </lineage>
</organism>
<feature type="domain" description="Aminoglycoside phosphotransferase" evidence="1">
    <location>
        <begin position="38"/>
        <end position="267"/>
    </location>
</feature>
<dbReference type="AlphaFoldDB" id="A0A1H0RE77"/>
<dbReference type="STRING" id="240303.SAMN05421677_11515"/>